<reference evidence="1 2" key="1">
    <citation type="journal article" date="2010" name="Stand. Genomic Sci.">
        <title>Complete genome sequence of Ilyobacter polytropus type strain (CuHbu1).</title>
        <authorList>
            <person name="Sikorski J."/>
            <person name="Chertkov O."/>
            <person name="Lapidus A."/>
            <person name="Nolan M."/>
            <person name="Lucas S."/>
            <person name="Del Rio T.G."/>
            <person name="Tice H."/>
            <person name="Cheng J.F."/>
            <person name="Tapia R."/>
            <person name="Han C."/>
            <person name="Goodwin L."/>
            <person name="Pitluck S."/>
            <person name="Liolios K."/>
            <person name="Ivanova N."/>
            <person name="Mavromatis K."/>
            <person name="Mikhailova N."/>
            <person name="Pati A."/>
            <person name="Chen A."/>
            <person name="Palaniappan K."/>
            <person name="Land M."/>
            <person name="Hauser L."/>
            <person name="Chang Y.J."/>
            <person name="Jeffries C.D."/>
            <person name="Brambilla E."/>
            <person name="Yasawong M."/>
            <person name="Rohde M."/>
            <person name="Pukall R."/>
            <person name="Spring S."/>
            <person name="Goker M."/>
            <person name="Woyke T."/>
            <person name="Bristow J."/>
            <person name="Eisen J.A."/>
            <person name="Markowitz V."/>
            <person name="Hugenholtz P."/>
            <person name="Kyrpides N.C."/>
            <person name="Klenk H.P."/>
        </authorList>
    </citation>
    <scope>NUCLEOTIDE SEQUENCE [LARGE SCALE GENOMIC DNA]</scope>
    <source>
        <strain evidence="2">ATCC 51220 / DSM 2926 / LMG 16218 / CuHBu1</strain>
    </source>
</reference>
<sequence>MKKTNIVKDLVEKSERKDYVKLIKNLNYKRVVLLILTESCYELVKKLKTLYEEALITICKGLSEDEIRILKEVWKYPNLDYHNIQKRVRILNSYSLYFNTPKALETFAVVDSLVEVIHHYPSPRLETYLIPCTS</sequence>
<dbReference type="SUPFAM" id="SSF46785">
    <property type="entry name" value="Winged helix' DNA-binding domain"/>
    <property type="match status" value="1"/>
</dbReference>
<protein>
    <submittedName>
        <fullName evidence="1">Uncharacterized protein</fullName>
    </submittedName>
</protein>
<dbReference type="EMBL" id="CP002281">
    <property type="protein sequence ID" value="ADO83415.1"/>
    <property type="molecule type" value="Genomic_DNA"/>
</dbReference>
<gene>
    <name evidence="1" type="ordered locus">Ilyop_1642</name>
</gene>
<dbReference type="Proteomes" id="UP000006875">
    <property type="component" value="Chromosome"/>
</dbReference>
<evidence type="ECO:0000313" key="2">
    <source>
        <dbReference type="Proteomes" id="UP000006875"/>
    </source>
</evidence>
<dbReference type="AlphaFoldDB" id="E3H9M6"/>
<dbReference type="InterPro" id="IPR036388">
    <property type="entry name" value="WH-like_DNA-bd_sf"/>
</dbReference>
<dbReference type="InterPro" id="IPR036390">
    <property type="entry name" value="WH_DNA-bd_sf"/>
</dbReference>
<organism evidence="1 2">
    <name type="scientific">Ilyobacter polytropus (strain ATCC 51220 / DSM 2926 / LMG 16218 / CuHBu1)</name>
    <dbReference type="NCBI Taxonomy" id="572544"/>
    <lineage>
        <taxon>Bacteria</taxon>
        <taxon>Fusobacteriati</taxon>
        <taxon>Fusobacteriota</taxon>
        <taxon>Fusobacteriia</taxon>
        <taxon>Fusobacteriales</taxon>
        <taxon>Fusobacteriaceae</taxon>
        <taxon>Ilyobacter</taxon>
    </lineage>
</organism>
<accession>E3H9M6</accession>
<dbReference type="eggNOG" id="COG1846">
    <property type="taxonomic scope" value="Bacteria"/>
</dbReference>
<dbReference type="STRING" id="572544.Ilyop_1642"/>
<dbReference type="KEGG" id="ipo:Ilyop_1642"/>
<proteinExistence type="predicted"/>
<evidence type="ECO:0000313" key="1">
    <source>
        <dbReference type="EMBL" id="ADO83415.1"/>
    </source>
</evidence>
<name>E3H9M6_ILYPC</name>
<dbReference type="HOGENOM" id="CLU_1893376_0_0_0"/>
<dbReference type="RefSeq" id="WP_013388082.1">
    <property type="nucleotide sequence ID" value="NC_014632.1"/>
</dbReference>
<dbReference type="Gene3D" id="1.10.10.10">
    <property type="entry name" value="Winged helix-like DNA-binding domain superfamily/Winged helix DNA-binding domain"/>
    <property type="match status" value="1"/>
</dbReference>
<keyword evidence="2" id="KW-1185">Reference proteome</keyword>